<dbReference type="SUPFAM" id="SSF55174">
    <property type="entry name" value="Alpha-L RNA-binding motif"/>
    <property type="match status" value="1"/>
</dbReference>
<dbReference type="Gene3D" id="3.30.70.580">
    <property type="entry name" value="Pseudouridine synthase I, catalytic domain, N-terminal subdomain"/>
    <property type="match status" value="1"/>
</dbReference>
<dbReference type="EMBL" id="CAATFD010000002">
    <property type="protein sequence ID" value="VNO66897.1"/>
    <property type="molecule type" value="Genomic_DNA"/>
</dbReference>
<dbReference type="FunFam" id="3.30.70.1560:FF:000001">
    <property type="entry name" value="Pseudouridine synthase"/>
    <property type="match status" value="1"/>
</dbReference>
<dbReference type="InterPro" id="IPR006145">
    <property type="entry name" value="PsdUridine_synth_RsuA/RluA"/>
</dbReference>
<keyword evidence="2 4" id="KW-0694">RNA-binding</keyword>
<evidence type="ECO:0000313" key="11">
    <source>
        <dbReference type="EMBL" id="VNQ57202.1"/>
    </source>
</evidence>
<dbReference type="PROSITE" id="PS50889">
    <property type="entry name" value="S4"/>
    <property type="match status" value="1"/>
</dbReference>
<evidence type="ECO:0000256" key="1">
    <source>
        <dbReference type="ARBA" id="ARBA00008348"/>
    </source>
</evidence>
<evidence type="ECO:0000313" key="9">
    <source>
        <dbReference type="EMBL" id="VNP13874.1"/>
    </source>
</evidence>
<organism evidence="9">
    <name type="scientific">Streptococcus pneumoniae</name>
    <dbReference type="NCBI Taxonomy" id="1313"/>
    <lineage>
        <taxon>Bacteria</taxon>
        <taxon>Bacillati</taxon>
        <taxon>Bacillota</taxon>
        <taxon>Bacilli</taxon>
        <taxon>Lactobacillales</taxon>
        <taxon>Streptococcaceae</taxon>
        <taxon>Streptococcus</taxon>
    </lineage>
</organism>
<dbReference type="GO" id="GO:0006364">
    <property type="term" value="P:rRNA processing"/>
    <property type="evidence" value="ECO:0007669"/>
    <property type="project" value="UniProtKB-ARBA"/>
</dbReference>
<evidence type="ECO:0000259" key="6">
    <source>
        <dbReference type="Pfam" id="PF00849"/>
    </source>
</evidence>
<keyword evidence="9" id="KW-0456">Lyase</keyword>
<dbReference type="PROSITE" id="PS01149">
    <property type="entry name" value="PSI_RSU"/>
    <property type="match status" value="1"/>
</dbReference>
<dbReference type="Gene3D" id="3.30.70.1560">
    <property type="entry name" value="Alpha-L RNA-binding motif"/>
    <property type="match status" value="1"/>
</dbReference>
<dbReference type="PANTHER" id="PTHR47683:SF4">
    <property type="entry name" value="PSEUDOURIDINE SYNTHASE"/>
    <property type="match status" value="1"/>
</dbReference>
<protein>
    <recommendedName>
        <fullName evidence="5">Pseudouridine synthase</fullName>
        <ecNumber evidence="5">5.4.99.-</ecNumber>
    </recommendedName>
</protein>
<dbReference type="AlphaFoldDB" id="A0A4J1S1W3"/>
<evidence type="ECO:0000313" key="7">
    <source>
        <dbReference type="EMBL" id="VNO66897.1"/>
    </source>
</evidence>
<dbReference type="GO" id="GO:0003723">
    <property type="term" value="F:RNA binding"/>
    <property type="evidence" value="ECO:0007669"/>
    <property type="project" value="UniProtKB-KW"/>
</dbReference>
<dbReference type="GO" id="GO:0140098">
    <property type="term" value="F:catalytic activity, acting on RNA"/>
    <property type="evidence" value="ECO:0007669"/>
    <property type="project" value="UniProtKB-ARBA"/>
</dbReference>
<gene>
    <name evidence="9" type="primary">rsuA3</name>
    <name evidence="11" type="ORF">SAMEA2627245_00149</name>
    <name evidence="7" type="ORF">SAMEA3172907_00645</name>
    <name evidence="8" type="ORF">SAMEA3172908_01446</name>
    <name evidence="10" type="ORF">SAMEA3309548_00120</name>
    <name evidence="9" type="ORF">SAMEA3381410_00352</name>
</gene>
<accession>A0A4J1S1W3</accession>
<dbReference type="Pfam" id="PF00849">
    <property type="entry name" value="PseudoU_synth_2"/>
    <property type="match status" value="1"/>
</dbReference>
<dbReference type="InterPro" id="IPR020103">
    <property type="entry name" value="PsdUridine_synth_cat_dom_sf"/>
</dbReference>
<dbReference type="GO" id="GO:0009982">
    <property type="term" value="F:pseudouridine synthase activity"/>
    <property type="evidence" value="ECO:0007669"/>
    <property type="project" value="InterPro"/>
</dbReference>
<dbReference type="EC" id="5.4.99.-" evidence="5"/>
<evidence type="ECO:0000256" key="2">
    <source>
        <dbReference type="ARBA" id="ARBA00022884"/>
    </source>
</evidence>
<dbReference type="InterPro" id="IPR018496">
    <property type="entry name" value="PsdUridine_synth_RsuA/RluB_CS"/>
</dbReference>
<dbReference type="RefSeq" id="WP_130897812.1">
    <property type="nucleotide sequence ID" value="NZ_LR216033.1"/>
</dbReference>
<dbReference type="InterPro" id="IPR050343">
    <property type="entry name" value="RsuA_PseudoU_synthase"/>
</dbReference>
<evidence type="ECO:0000313" key="10">
    <source>
        <dbReference type="EMBL" id="VNP34698.1"/>
    </source>
</evidence>
<proteinExistence type="inferred from homology"/>
<dbReference type="InterPro" id="IPR020094">
    <property type="entry name" value="TruA/RsuA/RluB/E/F_N"/>
</dbReference>
<dbReference type="EMBL" id="CAATFR010000009">
    <property type="protein sequence ID" value="VNP13511.1"/>
    <property type="molecule type" value="Genomic_DNA"/>
</dbReference>
<evidence type="ECO:0000313" key="8">
    <source>
        <dbReference type="EMBL" id="VNP13511.1"/>
    </source>
</evidence>
<dbReference type="InterPro" id="IPR042092">
    <property type="entry name" value="PsdUridine_s_RsuA/RluB/E/F_cat"/>
</dbReference>
<dbReference type="CDD" id="cd02553">
    <property type="entry name" value="PseudoU_synth_RsuA"/>
    <property type="match status" value="1"/>
</dbReference>
<reference evidence="9" key="1">
    <citation type="submission" date="2019-04" db="EMBL/GenBank/DDBJ databases">
        <authorList>
            <consortium name="Pathogen Informatics"/>
        </authorList>
    </citation>
    <scope>NUCLEOTIDE SEQUENCE</scope>
    <source>
        <strain evidence="9">GPSC58</strain>
    </source>
</reference>
<evidence type="ECO:0000256" key="4">
    <source>
        <dbReference type="PROSITE-ProRule" id="PRU00182"/>
    </source>
</evidence>
<dbReference type="EMBL" id="CAATII010000001">
    <property type="protein sequence ID" value="VNQ57202.1"/>
    <property type="molecule type" value="Genomic_DNA"/>
</dbReference>
<dbReference type="GO" id="GO:0005829">
    <property type="term" value="C:cytosol"/>
    <property type="evidence" value="ECO:0007669"/>
    <property type="project" value="UniProtKB-ARBA"/>
</dbReference>
<dbReference type="NCBIfam" id="TIGR00093">
    <property type="entry name" value="pseudouridine synthase"/>
    <property type="match status" value="1"/>
</dbReference>
<dbReference type="EMBL" id="CAATGF010000001">
    <property type="protein sequence ID" value="VNP34698.1"/>
    <property type="molecule type" value="Genomic_DNA"/>
</dbReference>
<evidence type="ECO:0000256" key="3">
    <source>
        <dbReference type="ARBA" id="ARBA00023235"/>
    </source>
</evidence>
<dbReference type="GO" id="GO:0001522">
    <property type="term" value="P:pseudouridine synthesis"/>
    <property type="evidence" value="ECO:0007669"/>
    <property type="project" value="InterPro"/>
</dbReference>
<keyword evidence="3 5" id="KW-0413">Isomerase</keyword>
<dbReference type="GO" id="GO:0016829">
    <property type="term" value="F:lyase activity"/>
    <property type="evidence" value="ECO:0007669"/>
    <property type="project" value="UniProtKB-KW"/>
</dbReference>
<name>A0A4J1S1W3_STREE</name>
<evidence type="ECO:0000256" key="5">
    <source>
        <dbReference type="RuleBase" id="RU003887"/>
    </source>
</evidence>
<feature type="domain" description="Pseudouridine synthase RsuA/RluA-like" evidence="6">
    <location>
        <begin position="61"/>
        <end position="194"/>
    </location>
</feature>
<dbReference type="SUPFAM" id="SSF55120">
    <property type="entry name" value="Pseudouridine synthase"/>
    <property type="match status" value="1"/>
</dbReference>
<sequence>MRLDNLLAQEKISRKAMKQALLKGDILVDSCPARSLAQNIDTGLQELLFQDRIIQGYEHTYLMLHKPAGVVTANKDKELPTVMDLLPSDIQSDKLYAVGRLDRDTTGLLLLTDNGPLGFQLLHPQYHVDKTYQVEVNGLLTPDHIQTFQKGIVFLDGTICKPARLEILSASPSLSQASITISEGKFHQIKKMFLSVGVKVTSLKRTHFGPWSLDENLQKGDYRPLNSEELASIRDFLKKVVKK</sequence>
<comment type="similarity">
    <text evidence="1 5">Belongs to the pseudouridine synthase RsuA family.</text>
</comment>
<dbReference type="EMBL" id="CAATFW010000002">
    <property type="protein sequence ID" value="VNP13874.1"/>
    <property type="molecule type" value="Genomic_DNA"/>
</dbReference>
<dbReference type="InterPro" id="IPR000748">
    <property type="entry name" value="PsdUridine_synth_RsuA/RluB/E/F"/>
</dbReference>
<dbReference type="PANTHER" id="PTHR47683">
    <property type="entry name" value="PSEUDOURIDINE SYNTHASE FAMILY PROTEIN-RELATED"/>
    <property type="match status" value="1"/>
</dbReference>